<dbReference type="RefSeq" id="WP_260559232.1">
    <property type="nucleotide sequence ID" value="NZ_BAABEC010000184.1"/>
</dbReference>
<name>A0ABY5YCZ3_9DEIO</name>
<feature type="chain" id="PRO_5046407829" evidence="1">
    <location>
        <begin position="20"/>
        <end position="258"/>
    </location>
</feature>
<dbReference type="EMBL" id="CP104213">
    <property type="protein sequence ID" value="UWX62939.1"/>
    <property type="molecule type" value="Genomic_DNA"/>
</dbReference>
<dbReference type="Gene3D" id="3.20.20.370">
    <property type="entry name" value="Glycoside hydrolase/deacetylase"/>
    <property type="match status" value="1"/>
</dbReference>
<reference evidence="3" key="1">
    <citation type="submission" date="2022-09" db="EMBL/GenBank/DDBJ databases">
        <title>genome sequence of Deinococcus rubellus.</title>
        <authorList>
            <person name="Srinivasan S."/>
        </authorList>
    </citation>
    <scope>NUCLEOTIDE SEQUENCE</scope>
    <source>
        <strain evidence="3">Ant6</strain>
    </source>
</reference>
<dbReference type="SUPFAM" id="SSF88713">
    <property type="entry name" value="Glycoside hydrolase/deacetylase"/>
    <property type="match status" value="1"/>
</dbReference>
<dbReference type="InterPro" id="IPR002509">
    <property type="entry name" value="NODB_dom"/>
</dbReference>
<dbReference type="InterPro" id="IPR050248">
    <property type="entry name" value="Polysacc_deacetylase_ArnD"/>
</dbReference>
<proteinExistence type="predicted"/>
<dbReference type="PANTHER" id="PTHR10587">
    <property type="entry name" value="GLYCOSYL TRANSFERASE-RELATED"/>
    <property type="match status" value="1"/>
</dbReference>
<evidence type="ECO:0000259" key="2">
    <source>
        <dbReference type="PROSITE" id="PS51677"/>
    </source>
</evidence>
<evidence type="ECO:0000313" key="3">
    <source>
        <dbReference type="EMBL" id="UWX62939.1"/>
    </source>
</evidence>
<dbReference type="InterPro" id="IPR011330">
    <property type="entry name" value="Glyco_hydro/deAcase_b/a-brl"/>
</dbReference>
<keyword evidence="4" id="KW-1185">Reference proteome</keyword>
<feature type="domain" description="NodB homology" evidence="2">
    <location>
        <begin position="48"/>
        <end position="249"/>
    </location>
</feature>
<dbReference type="PANTHER" id="PTHR10587:SF134">
    <property type="entry name" value="SECRETED PROTEIN"/>
    <property type="match status" value="1"/>
</dbReference>
<feature type="signal peptide" evidence="1">
    <location>
        <begin position="1"/>
        <end position="19"/>
    </location>
</feature>
<protein>
    <submittedName>
        <fullName evidence="3">Polysaccharide deacetylase family protein</fullName>
    </submittedName>
</protein>
<organism evidence="3 4">
    <name type="scientific">Deinococcus rubellus</name>
    <dbReference type="NCBI Taxonomy" id="1889240"/>
    <lineage>
        <taxon>Bacteria</taxon>
        <taxon>Thermotogati</taxon>
        <taxon>Deinococcota</taxon>
        <taxon>Deinococci</taxon>
        <taxon>Deinococcales</taxon>
        <taxon>Deinococcaceae</taxon>
        <taxon>Deinococcus</taxon>
    </lineage>
</organism>
<gene>
    <name evidence="3" type="ORF">N0D28_09180</name>
</gene>
<dbReference type="Pfam" id="PF01522">
    <property type="entry name" value="Polysacc_deac_1"/>
    <property type="match status" value="1"/>
</dbReference>
<accession>A0ABY5YCZ3</accession>
<evidence type="ECO:0000256" key="1">
    <source>
        <dbReference type="SAM" id="SignalP"/>
    </source>
</evidence>
<dbReference type="PROSITE" id="PS51677">
    <property type="entry name" value="NODB"/>
    <property type="match status" value="1"/>
</dbReference>
<dbReference type="Proteomes" id="UP001060261">
    <property type="component" value="Chromosome"/>
</dbReference>
<sequence>MKCTALSALLLLVQAPAAALHSSALRPSLDAPGIVTHGPRMLKAGSSREVALTFDADMTPGMEGELRSGKVRSFDNETVVQALEKTNTPATFFLTGMWAQVYPASALALARHLGFEIENHSYDHPGFSQPCYGLAMIPDAQKAANIERSQRAIEAATGETPRYFRFPGGCAAESDVKKVEAAGLKVVHWDVIGGDANQPDPAVIVKDVLGRVRGGSIVVLHVSGGHAPATGLALPAIIKGLRAEGYTLVTVKTLLGQP</sequence>
<keyword evidence="1" id="KW-0732">Signal</keyword>
<evidence type="ECO:0000313" key="4">
    <source>
        <dbReference type="Proteomes" id="UP001060261"/>
    </source>
</evidence>